<proteinExistence type="predicted"/>
<keyword evidence="3" id="KW-1185">Reference proteome</keyword>
<dbReference type="PaxDb" id="4113-PGSC0003DMT400089063"/>
<dbReference type="Proteomes" id="UP000011115">
    <property type="component" value="Unassembled WGS sequence"/>
</dbReference>
<organism evidence="2 3">
    <name type="scientific">Solanum tuberosum</name>
    <name type="common">Potato</name>
    <dbReference type="NCBI Taxonomy" id="4113"/>
    <lineage>
        <taxon>Eukaryota</taxon>
        <taxon>Viridiplantae</taxon>
        <taxon>Streptophyta</taxon>
        <taxon>Embryophyta</taxon>
        <taxon>Tracheophyta</taxon>
        <taxon>Spermatophyta</taxon>
        <taxon>Magnoliopsida</taxon>
        <taxon>eudicotyledons</taxon>
        <taxon>Gunneridae</taxon>
        <taxon>Pentapetalae</taxon>
        <taxon>asterids</taxon>
        <taxon>lamiids</taxon>
        <taxon>Solanales</taxon>
        <taxon>Solanaceae</taxon>
        <taxon>Solanoideae</taxon>
        <taxon>Solaneae</taxon>
        <taxon>Solanum</taxon>
    </lineage>
</organism>
<dbReference type="HOGENOM" id="CLU_1762029_0_0_1"/>
<name>M1DHC8_SOLTU</name>
<dbReference type="Gramene" id="PGSC0003DMT400089063">
    <property type="protein sequence ID" value="PGSC0003DMT400089063"/>
    <property type="gene ID" value="PGSC0003DMG400038634"/>
</dbReference>
<evidence type="ECO:0000313" key="3">
    <source>
        <dbReference type="Proteomes" id="UP000011115"/>
    </source>
</evidence>
<feature type="compositionally biased region" description="Acidic residues" evidence="1">
    <location>
        <begin position="61"/>
        <end position="85"/>
    </location>
</feature>
<evidence type="ECO:0000256" key="1">
    <source>
        <dbReference type="SAM" id="MobiDB-lite"/>
    </source>
</evidence>
<sequence>MMGELTEEIIRASASVGEDLGRASASVGEDLGRASVSVGEDMGGTSSAAAAFDIPKVGSDWESETEASDDSDNADLPDEGEDEYGSDVHEEASATGRRRGTTTSNGTNIGVAADGSGATGRGKGIGTDLAERGRGTATGLAGREKELV</sequence>
<accession>M1DHC8</accession>
<dbReference type="InParanoid" id="M1DHC8"/>
<dbReference type="AlphaFoldDB" id="M1DHC8"/>
<reference evidence="3" key="1">
    <citation type="journal article" date="2011" name="Nature">
        <title>Genome sequence and analysis of the tuber crop potato.</title>
        <authorList>
            <consortium name="The Potato Genome Sequencing Consortium"/>
        </authorList>
    </citation>
    <scope>NUCLEOTIDE SEQUENCE [LARGE SCALE GENOMIC DNA]</scope>
    <source>
        <strain evidence="3">cv. DM1-3 516 R44</strain>
    </source>
</reference>
<evidence type="ECO:0000313" key="2">
    <source>
        <dbReference type="EnsemblPlants" id="PGSC0003DMT400089063"/>
    </source>
</evidence>
<protein>
    <submittedName>
        <fullName evidence="2">Uncharacterized protein</fullName>
    </submittedName>
</protein>
<dbReference type="EnsemblPlants" id="PGSC0003DMT400089063">
    <property type="protein sequence ID" value="PGSC0003DMT400089063"/>
    <property type="gene ID" value="PGSC0003DMG400038634"/>
</dbReference>
<feature type="region of interest" description="Disordered" evidence="1">
    <location>
        <begin position="36"/>
        <end position="148"/>
    </location>
</feature>
<reference evidence="2" key="2">
    <citation type="submission" date="2015-06" db="UniProtKB">
        <authorList>
            <consortium name="EnsemblPlants"/>
        </authorList>
    </citation>
    <scope>IDENTIFICATION</scope>
    <source>
        <strain evidence="2">DM1-3 516 R44</strain>
    </source>
</reference>